<dbReference type="Proteomes" id="UP001281614">
    <property type="component" value="Unassembled WGS sequence"/>
</dbReference>
<keyword evidence="2" id="KW-1185">Reference proteome</keyword>
<dbReference type="InterPro" id="IPR052895">
    <property type="entry name" value="HetReg/Transcr_Mod"/>
</dbReference>
<evidence type="ECO:0000313" key="2">
    <source>
        <dbReference type="Proteomes" id="UP001281614"/>
    </source>
</evidence>
<sequence length="289" mass="33097">MLHRFRGFKSSDPRDKVYSLFRLTSEDADLKPDYNRPVQELYKDVVRVSIKASNTLQVLYHHNQTIQGIRGLPTWCPDWTVMRGRRILLWPNEYSAGGNGKASSRFDGNKLYLKEKLLDRVQWLESFDSDIFYRNADVFRRIEAIETEILRRSEVCSTAEETSWPSLNSFRATLVGSRIRKKGPSQMATGLRPSDAGRLWHAWHEHMSNRPSDELRGDAKLYNDALYSALCGRSFVLTEHKHFGLADIPVRVGDLIGAFSGSGVLFAVRKKAEAGLARTEDHFDFVGEW</sequence>
<protein>
    <submittedName>
        <fullName evidence="1">Het domain-containing protein</fullName>
    </submittedName>
</protein>
<dbReference type="AlphaFoldDB" id="A0AAD9YVM7"/>
<gene>
    <name evidence="1" type="ORF">CKAH01_11644</name>
</gene>
<dbReference type="PANTHER" id="PTHR24148:SF73">
    <property type="entry name" value="HET DOMAIN PROTEIN (AFU_ORTHOLOGUE AFUA_8G01020)"/>
    <property type="match status" value="1"/>
</dbReference>
<name>A0AAD9YVM7_COLKA</name>
<comment type="caution">
    <text evidence="1">The sequence shown here is derived from an EMBL/GenBank/DDBJ whole genome shotgun (WGS) entry which is preliminary data.</text>
</comment>
<accession>A0AAD9YVM7</accession>
<organism evidence="1 2">
    <name type="scientific">Colletotrichum kahawae</name>
    <name type="common">Coffee berry disease fungus</name>
    <dbReference type="NCBI Taxonomy" id="34407"/>
    <lineage>
        <taxon>Eukaryota</taxon>
        <taxon>Fungi</taxon>
        <taxon>Dikarya</taxon>
        <taxon>Ascomycota</taxon>
        <taxon>Pezizomycotina</taxon>
        <taxon>Sordariomycetes</taxon>
        <taxon>Hypocreomycetidae</taxon>
        <taxon>Glomerellales</taxon>
        <taxon>Glomerellaceae</taxon>
        <taxon>Colletotrichum</taxon>
        <taxon>Colletotrichum gloeosporioides species complex</taxon>
    </lineage>
</organism>
<dbReference type="EMBL" id="VYYT01000009">
    <property type="protein sequence ID" value="KAK2778718.1"/>
    <property type="molecule type" value="Genomic_DNA"/>
</dbReference>
<dbReference type="PANTHER" id="PTHR24148">
    <property type="entry name" value="ANKYRIN REPEAT DOMAIN-CONTAINING PROTEIN 39 HOMOLOG-RELATED"/>
    <property type="match status" value="1"/>
</dbReference>
<evidence type="ECO:0000313" key="1">
    <source>
        <dbReference type="EMBL" id="KAK2778718.1"/>
    </source>
</evidence>
<proteinExistence type="predicted"/>
<reference evidence="1" key="1">
    <citation type="submission" date="2023-02" db="EMBL/GenBank/DDBJ databases">
        <title>Colletotrichum kahawae CIFC_Que2 genome sequencing and assembly.</title>
        <authorList>
            <person name="Baroncelli R."/>
        </authorList>
    </citation>
    <scope>NUCLEOTIDE SEQUENCE</scope>
    <source>
        <strain evidence="1">CIFC_Que2</strain>
    </source>
</reference>